<dbReference type="EMBL" id="CP002026">
    <property type="protein sequence ID" value="ADH89622.1"/>
    <property type="molecule type" value="Genomic_DNA"/>
</dbReference>
<dbReference type="STRING" id="639283.Snov_2327"/>
<keyword evidence="3" id="KW-1185">Reference proteome</keyword>
<sequence length="99" mass="10482">MSSLSDTPAEDMAHDLFGEPAAVPAQRFTARLARPLIAPDELAGIAQCLDMPEVRPEWIGANLVIEGVPRLTPPPPGDGVAKRRGAAGVRFPSARTARD</sequence>
<dbReference type="eggNOG" id="COG2258">
    <property type="taxonomic scope" value="Bacteria"/>
</dbReference>
<dbReference type="OrthoDB" id="9808413at2"/>
<accession>D7A2F9</accession>
<evidence type="ECO:0000256" key="1">
    <source>
        <dbReference type="SAM" id="MobiDB-lite"/>
    </source>
</evidence>
<evidence type="ECO:0000313" key="3">
    <source>
        <dbReference type="Proteomes" id="UP000006633"/>
    </source>
</evidence>
<dbReference type="KEGG" id="sno:Snov_2327"/>
<evidence type="ECO:0000313" key="2">
    <source>
        <dbReference type="EMBL" id="ADH89622.1"/>
    </source>
</evidence>
<dbReference type="Proteomes" id="UP000006633">
    <property type="component" value="Chromosome"/>
</dbReference>
<reference evidence="2 3" key="1">
    <citation type="journal article" date="2012" name="Stand. Genomic Sci.">
        <title>Complete genome sequence of the facultatively chemolithoautotrophic and methylotrophic alpha Proteobacterium Starkeya novella type strain (ATCC 8093(T)).</title>
        <authorList>
            <person name="Kappler U."/>
            <person name="Davenport K."/>
            <person name="Beatson S."/>
            <person name="Lucas S."/>
            <person name="Lapidus A."/>
            <person name="Copeland A."/>
            <person name="Berry K.W."/>
            <person name="Glavina Del Rio T."/>
            <person name="Hammon N."/>
            <person name="Dalin E."/>
            <person name="Tice H."/>
            <person name="Pitluck S."/>
            <person name="Richardson P."/>
            <person name="Bruce D."/>
            <person name="Goodwin L.A."/>
            <person name="Han C."/>
            <person name="Tapia R."/>
            <person name="Detter J.C."/>
            <person name="Chang Y.J."/>
            <person name="Jeffries C.D."/>
            <person name="Land M."/>
            <person name="Hauser L."/>
            <person name="Kyrpides N.C."/>
            <person name="Goker M."/>
            <person name="Ivanova N."/>
            <person name="Klenk H.P."/>
            <person name="Woyke T."/>
        </authorList>
    </citation>
    <scope>NUCLEOTIDE SEQUENCE [LARGE SCALE GENOMIC DNA]</scope>
    <source>
        <strain evidence="3">ATCC 8093 / DSM 506 / JCM 20403 / CCM 1077 / IAM 12100 / NBRC 12443 / NCIMB 10456</strain>
    </source>
</reference>
<organism evidence="2 3">
    <name type="scientific">Ancylobacter novellus (strain ATCC 8093 / DSM 506 / JCM 20403 / CCM 1077 / IAM 12100 / NBRC 12443 / NCIMB 10456)</name>
    <name type="common">Starkeya novella</name>
    <dbReference type="NCBI Taxonomy" id="639283"/>
    <lineage>
        <taxon>Bacteria</taxon>
        <taxon>Pseudomonadati</taxon>
        <taxon>Pseudomonadota</taxon>
        <taxon>Alphaproteobacteria</taxon>
        <taxon>Hyphomicrobiales</taxon>
        <taxon>Xanthobacteraceae</taxon>
        <taxon>Ancylobacter</taxon>
    </lineage>
</organism>
<dbReference type="HOGENOM" id="CLU_2318745_0_0_5"/>
<proteinExistence type="predicted"/>
<dbReference type="AlphaFoldDB" id="D7A2F9"/>
<dbReference type="InterPro" id="IPR011037">
    <property type="entry name" value="Pyrv_Knase-like_insert_dom_sf"/>
</dbReference>
<dbReference type="RefSeq" id="WP_013167126.1">
    <property type="nucleotide sequence ID" value="NC_014217.1"/>
</dbReference>
<protein>
    <submittedName>
        <fullName evidence="2">Uncharacterized protein</fullName>
    </submittedName>
</protein>
<gene>
    <name evidence="2" type="ordered locus">Snov_2327</name>
</gene>
<name>D7A2F9_ANCN5</name>
<feature type="region of interest" description="Disordered" evidence="1">
    <location>
        <begin position="68"/>
        <end position="99"/>
    </location>
</feature>
<dbReference type="Gene3D" id="2.40.33.20">
    <property type="entry name" value="PK beta-barrel domain-like"/>
    <property type="match status" value="1"/>
</dbReference>
<dbReference type="SUPFAM" id="SSF50800">
    <property type="entry name" value="PK beta-barrel domain-like"/>
    <property type="match status" value="1"/>
</dbReference>